<dbReference type="CDD" id="cd09917">
    <property type="entry name" value="F-box_SF"/>
    <property type="match status" value="1"/>
</dbReference>
<protein>
    <recommendedName>
        <fullName evidence="3">F-box domain-containing protein</fullName>
    </recommendedName>
</protein>
<reference evidence="1" key="2">
    <citation type="submission" date="2023-06" db="EMBL/GenBank/DDBJ databases">
        <authorList>
            <consortium name="Lawrence Berkeley National Laboratory"/>
            <person name="Haridas S."/>
            <person name="Hensen N."/>
            <person name="Bonometti L."/>
            <person name="Westerberg I."/>
            <person name="Brannstrom I.O."/>
            <person name="Guillou S."/>
            <person name="Cros-Aarteil S."/>
            <person name="Calhoun S."/>
            <person name="Kuo A."/>
            <person name="Mondo S."/>
            <person name="Pangilinan J."/>
            <person name="Riley R."/>
            <person name="Labutti K."/>
            <person name="Andreopoulos B."/>
            <person name="Lipzen A."/>
            <person name="Chen C."/>
            <person name="Yanf M."/>
            <person name="Daum C."/>
            <person name="Ng V."/>
            <person name="Clum A."/>
            <person name="Steindorff A."/>
            <person name="Ohm R."/>
            <person name="Martin F."/>
            <person name="Silar P."/>
            <person name="Natvig D."/>
            <person name="Lalanne C."/>
            <person name="Gautier V."/>
            <person name="Ament-Velasquez S.L."/>
            <person name="Kruys A."/>
            <person name="Hutchinson M.I."/>
            <person name="Powell A.J."/>
            <person name="Barry K."/>
            <person name="Miller A.N."/>
            <person name="Grigoriev I.V."/>
            <person name="Debuchy R."/>
            <person name="Gladieux P."/>
            <person name="Thoren M.H."/>
            <person name="Johannesson H."/>
        </authorList>
    </citation>
    <scope>NUCLEOTIDE SEQUENCE</scope>
    <source>
        <strain evidence="1">CBS 118394</strain>
    </source>
</reference>
<dbReference type="EMBL" id="JAUEDM010000009">
    <property type="protein sequence ID" value="KAK3312186.1"/>
    <property type="molecule type" value="Genomic_DNA"/>
</dbReference>
<dbReference type="Proteomes" id="UP001283341">
    <property type="component" value="Unassembled WGS sequence"/>
</dbReference>
<dbReference type="InterPro" id="IPR036047">
    <property type="entry name" value="F-box-like_dom_sf"/>
</dbReference>
<accession>A0AAE0HUE7</accession>
<proteinExistence type="predicted"/>
<dbReference type="SUPFAM" id="SSF81383">
    <property type="entry name" value="F-box domain"/>
    <property type="match status" value="1"/>
</dbReference>
<reference evidence="1" key="1">
    <citation type="journal article" date="2023" name="Mol. Phylogenet. Evol.">
        <title>Genome-scale phylogeny and comparative genomics of the fungal order Sordariales.</title>
        <authorList>
            <person name="Hensen N."/>
            <person name="Bonometti L."/>
            <person name="Westerberg I."/>
            <person name="Brannstrom I.O."/>
            <person name="Guillou S."/>
            <person name="Cros-Aarteil S."/>
            <person name="Calhoun S."/>
            <person name="Haridas S."/>
            <person name="Kuo A."/>
            <person name="Mondo S."/>
            <person name="Pangilinan J."/>
            <person name="Riley R."/>
            <person name="LaButti K."/>
            <person name="Andreopoulos B."/>
            <person name="Lipzen A."/>
            <person name="Chen C."/>
            <person name="Yan M."/>
            <person name="Daum C."/>
            <person name="Ng V."/>
            <person name="Clum A."/>
            <person name="Steindorff A."/>
            <person name="Ohm R.A."/>
            <person name="Martin F."/>
            <person name="Silar P."/>
            <person name="Natvig D.O."/>
            <person name="Lalanne C."/>
            <person name="Gautier V."/>
            <person name="Ament-Velasquez S.L."/>
            <person name="Kruys A."/>
            <person name="Hutchinson M.I."/>
            <person name="Powell A.J."/>
            <person name="Barry K."/>
            <person name="Miller A.N."/>
            <person name="Grigoriev I.V."/>
            <person name="Debuchy R."/>
            <person name="Gladieux P."/>
            <person name="Hiltunen Thoren M."/>
            <person name="Johannesson H."/>
        </authorList>
    </citation>
    <scope>NUCLEOTIDE SEQUENCE</scope>
    <source>
        <strain evidence="1">CBS 118394</strain>
    </source>
</reference>
<name>A0AAE0HUE7_9PEZI</name>
<organism evidence="1 2">
    <name type="scientific">Apodospora peruviana</name>
    <dbReference type="NCBI Taxonomy" id="516989"/>
    <lineage>
        <taxon>Eukaryota</taxon>
        <taxon>Fungi</taxon>
        <taxon>Dikarya</taxon>
        <taxon>Ascomycota</taxon>
        <taxon>Pezizomycotina</taxon>
        <taxon>Sordariomycetes</taxon>
        <taxon>Sordariomycetidae</taxon>
        <taxon>Sordariales</taxon>
        <taxon>Lasiosphaeriaceae</taxon>
        <taxon>Apodospora</taxon>
    </lineage>
</organism>
<comment type="caution">
    <text evidence="1">The sequence shown here is derived from an EMBL/GenBank/DDBJ whole genome shotgun (WGS) entry which is preliminary data.</text>
</comment>
<dbReference type="AlphaFoldDB" id="A0AAE0HUE7"/>
<keyword evidence="2" id="KW-1185">Reference proteome</keyword>
<evidence type="ECO:0008006" key="3">
    <source>
        <dbReference type="Google" id="ProtNLM"/>
    </source>
</evidence>
<evidence type="ECO:0000313" key="1">
    <source>
        <dbReference type="EMBL" id="KAK3312186.1"/>
    </source>
</evidence>
<sequence>MDVLDILPPELWESICSHLQHSTHDLVKFRCACRVFANVGLRFALAELTIFCHQDDFARLREIAGDPQRAKLVRSITYIPFMSMGIGRGYIPPLGWRWPPMPSDTELQHMHSRFCEAVLQGRKIVDQILDIAFFAEVLPKLPGLQDIWLRNSSNFGDEIDHIYFKRAWFVRKSPYDDTGYALRRDRWYHPGSGHRGIAALMAGLAQCKPSQPKLRCGSLMDELKGSFCGRLDEVFIWGLFNSLVATEGNEGHEHWLFWPGCYRNNMGESNGPDSNGRLEWPPREKTLHMPEDKGHFWSDYIMYGLPEANLRANPMARVELLRLL</sequence>
<evidence type="ECO:0000313" key="2">
    <source>
        <dbReference type="Proteomes" id="UP001283341"/>
    </source>
</evidence>
<gene>
    <name evidence="1" type="ORF">B0H66DRAFT_644465</name>
</gene>